<keyword evidence="1" id="KW-0802">TPR repeat</keyword>
<reference evidence="2" key="2">
    <citation type="submission" date="2020-09" db="EMBL/GenBank/DDBJ databases">
        <authorList>
            <person name="Sun Q."/>
            <person name="Zhou Y."/>
        </authorList>
    </citation>
    <scope>NUCLEOTIDE SEQUENCE</scope>
    <source>
        <strain evidence="2">CGMCC 1.12997</strain>
    </source>
</reference>
<dbReference type="SUPFAM" id="SSF48452">
    <property type="entry name" value="TPR-like"/>
    <property type="match status" value="2"/>
</dbReference>
<dbReference type="SMART" id="SM00028">
    <property type="entry name" value="TPR"/>
    <property type="match status" value="6"/>
</dbReference>
<name>A0A917M0T1_9BACT</name>
<dbReference type="Pfam" id="PF14559">
    <property type="entry name" value="TPR_19"/>
    <property type="match status" value="1"/>
</dbReference>
<dbReference type="Pfam" id="PF13432">
    <property type="entry name" value="TPR_16"/>
    <property type="match status" value="2"/>
</dbReference>
<dbReference type="AlphaFoldDB" id="A0A917M0T1"/>
<accession>A0A917M0T1</accession>
<evidence type="ECO:0000256" key="1">
    <source>
        <dbReference type="PROSITE-ProRule" id="PRU00339"/>
    </source>
</evidence>
<protein>
    <recommendedName>
        <fullName evidence="4">Tetratricopeptide repeat protein</fullName>
    </recommendedName>
</protein>
<organism evidence="2 3">
    <name type="scientific">Edaphobacter dinghuensis</name>
    <dbReference type="NCBI Taxonomy" id="1560005"/>
    <lineage>
        <taxon>Bacteria</taxon>
        <taxon>Pseudomonadati</taxon>
        <taxon>Acidobacteriota</taxon>
        <taxon>Terriglobia</taxon>
        <taxon>Terriglobales</taxon>
        <taxon>Acidobacteriaceae</taxon>
        <taxon>Edaphobacter</taxon>
    </lineage>
</organism>
<sequence>MAQALHSLQQGDQSTAQQLLLQAIAVSPTHPAANNALGKLYFEQHRYPEAMERFEAVLSTNLRDSEARHGELSSAVALALQVRGESPEAALACLQHARENLPDDPTLLTDLGIQAQAMDRLTLANESLNAALKLKPNDLTALYALARVETDQMDSVAAEKHFRAYLAARPDDATAHYGLGHLLEMQLKTEEATKEFRRSIELQPVQTESYYALGQIALDAQHDAEAEPLFRKTLARDPNHGGALTGMGILCFRAKNYTEAEEYLAKAIVSAPKYQPAHYYYSLVLAHVGKKAEAEQELKIAASLQQKPAMPTTQSTQ</sequence>
<dbReference type="RefSeq" id="WP_188552927.1">
    <property type="nucleotide sequence ID" value="NZ_BMGT01000001.1"/>
</dbReference>
<dbReference type="Gene3D" id="1.25.40.10">
    <property type="entry name" value="Tetratricopeptide repeat domain"/>
    <property type="match status" value="3"/>
</dbReference>
<dbReference type="PANTHER" id="PTHR12558:SF13">
    <property type="entry name" value="CELL DIVISION CYCLE PROTEIN 27 HOMOLOG"/>
    <property type="match status" value="1"/>
</dbReference>
<evidence type="ECO:0000313" key="3">
    <source>
        <dbReference type="Proteomes" id="UP000647241"/>
    </source>
</evidence>
<dbReference type="PANTHER" id="PTHR12558">
    <property type="entry name" value="CELL DIVISION CYCLE 16,23,27"/>
    <property type="match status" value="1"/>
</dbReference>
<evidence type="ECO:0000313" key="2">
    <source>
        <dbReference type="EMBL" id="GGG69306.1"/>
    </source>
</evidence>
<dbReference type="PROSITE" id="PS50005">
    <property type="entry name" value="TPR"/>
    <property type="match status" value="3"/>
</dbReference>
<feature type="repeat" description="TPR" evidence="1">
    <location>
        <begin position="207"/>
        <end position="240"/>
    </location>
</feature>
<dbReference type="InterPro" id="IPR019734">
    <property type="entry name" value="TPR_rpt"/>
</dbReference>
<dbReference type="Proteomes" id="UP000647241">
    <property type="component" value="Unassembled WGS sequence"/>
</dbReference>
<comment type="caution">
    <text evidence="2">The sequence shown here is derived from an EMBL/GenBank/DDBJ whole genome shotgun (WGS) entry which is preliminary data.</text>
</comment>
<evidence type="ECO:0008006" key="4">
    <source>
        <dbReference type="Google" id="ProtNLM"/>
    </source>
</evidence>
<reference evidence="2" key="1">
    <citation type="journal article" date="2014" name="Int. J. Syst. Evol. Microbiol.">
        <title>Complete genome sequence of Corynebacterium casei LMG S-19264T (=DSM 44701T), isolated from a smear-ripened cheese.</title>
        <authorList>
            <consortium name="US DOE Joint Genome Institute (JGI-PGF)"/>
            <person name="Walter F."/>
            <person name="Albersmeier A."/>
            <person name="Kalinowski J."/>
            <person name="Ruckert C."/>
        </authorList>
    </citation>
    <scope>NUCLEOTIDE SEQUENCE</scope>
    <source>
        <strain evidence="2">CGMCC 1.12997</strain>
    </source>
</reference>
<keyword evidence="3" id="KW-1185">Reference proteome</keyword>
<feature type="repeat" description="TPR" evidence="1">
    <location>
        <begin position="31"/>
        <end position="64"/>
    </location>
</feature>
<dbReference type="InterPro" id="IPR011990">
    <property type="entry name" value="TPR-like_helical_dom_sf"/>
</dbReference>
<proteinExistence type="predicted"/>
<dbReference type="EMBL" id="BMGT01000001">
    <property type="protein sequence ID" value="GGG69306.1"/>
    <property type="molecule type" value="Genomic_DNA"/>
</dbReference>
<gene>
    <name evidence="2" type="ORF">GCM10011585_09170</name>
</gene>
<feature type="repeat" description="TPR" evidence="1">
    <location>
        <begin position="173"/>
        <end position="206"/>
    </location>
</feature>